<accession>A0A8S5SHA0</accession>
<dbReference type="EMBL" id="BK032595">
    <property type="protein sequence ID" value="DAF50296.1"/>
    <property type="molecule type" value="Genomic_DNA"/>
</dbReference>
<evidence type="ECO:0000256" key="1">
    <source>
        <dbReference type="SAM" id="MobiDB-lite"/>
    </source>
</evidence>
<feature type="region of interest" description="Disordered" evidence="1">
    <location>
        <begin position="1"/>
        <end position="33"/>
    </location>
</feature>
<protein>
    <submittedName>
        <fullName evidence="2">Uncharacterized protein</fullName>
    </submittedName>
</protein>
<reference evidence="2" key="1">
    <citation type="journal article" date="2021" name="Proc. Natl. Acad. Sci. U.S.A.">
        <title>A Catalog of Tens of Thousands of Viruses from Human Metagenomes Reveals Hidden Associations with Chronic Diseases.</title>
        <authorList>
            <person name="Tisza M.J."/>
            <person name="Buck C.B."/>
        </authorList>
    </citation>
    <scope>NUCLEOTIDE SEQUENCE</scope>
    <source>
        <strain evidence="2">CtBCr48</strain>
    </source>
</reference>
<name>A0A8S5SHA0_9CAUD</name>
<evidence type="ECO:0000313" key="2">
    <source>
        <dbReference type="EMBL" id="DAF50296.1"/>
    </source>
</evidence>
<sequence>MITLYRPSGYDSPRASSFAGRSVDNKPLDVENGSTFKEIDTGRVFRYDKENNTWIEGKEQ</sequence>
<organism evidence="2">
    <name type="scientific">Siphoviridae sp. ctBCr48</name>
    <dbReference type="NCBI Taxonomy" id="2827802"/>
    <lineage>
        <taxon>Viruses</taxon>
        <taxon>Duplodnaviria</taxon>
        <taxon>Heunggongvirae</taxon>
        <taxon>Uroviricota</taxon>
        <taxon>Caudoviricetes</taxon>
    </lineage>
</organism>
<proteinExistence type="predicted"/>